<feature type="transmembrane region" description="Helical" evidence="1">
    <location>
        <begin position="6"/>
        <end position="25"/>
    </location>
</feature>
<proteinExistence type="predicted"/>
<comment type="caution">
    <text evidence="2">The sequence shown here is derived from an EMBL/GenBank/DDBJ whole genome shotgun (WGS) entry which is preliminary data.</text>
</comment>
<keyword evidence="3" id="KW-1185">Reference proteome</keyword>
<keyword evidence="1" id="KW-1133">Transmembrane helix</keyword>
<sequence>MSLPLIITIAVIAIIAYGGFIYFMMKKRREALQKYDNPEAYKQVPQIMENFLSSRFSALTKQLQGAPVDAFTQCAYITSLSEKATSAAITTAKTVAWAAVGVKARYNEADNASYLVLSGDELHYIFFEENEIKEHLILDRSRLSNAVIGNISNTEKVARMGSVMGRQSHKITIDIDGKKIDLIYYDAIERYPDSVLAFERNGFDTIAQFKLMGKYFKEKFYSKYPNLSN</sequence>
<protein>
    <submittedName>
        <fullName evidence="2">Uncharacterized protein</fullName>
    </submittedName>
</protein>
<dbReference type="Proteomes" id="UP001144347">
    <property type="component" value="Unassembled WGS sequence"/>
</dbReference>
<evidence type="ECO:0000313" key="3">
    <source>
        <dbReference type="Proteomes" id="UP001144347"/>
    </source>
</evidence>
<evidence type="ECO:0000256" key="1">
    <source>
        <dbReference type="SAM" id="Phobius"/>
    </source>
</evidence>
<reference evidence="2" key="1">
    <citation type="submission" date="2022-12" db="EMBL/GenBank/DDBJ databases">
        <title>Genome sequence of HCMS5-2.</title>
        <authorList>
            <person name="Woo H."/>
        </authorList>
    </citation>
    <scope>NUCLEOTIDE SEQUENCE</scope>
    <source>
        <strain evidence="2">HCMS5-2</strain>
    </source>
</reference>
<evidence type="ECO:0000313" key="2">
    <source>
        <dbReference type="EMBL" id="MCZ4244125.1"/>
    </source>
</evidence>
<keyword evidence="1" id="KW-0812">Transmembrane</keyword>
<dbReference type="RefSeq" id="WP_269427190.1">
    <property type="nucleotide sequence ID" value="NZ_JAPWGM010000002.1"/>
</dbReference>
<keyword evidence="1" id="KW-0472">Membrane</keyword>
<gene>
    <name evidence="2" type="ORF">O0955_08910</name>
</gene>
<dbReference type="EMBL" id="JAPWGM010000002">
    <property type="protein sequence ID" value="MCZ4244125.1"/>
    <property type="molecule type" value="Genomic_DNA"/>
</dbReference>
<accession>A0ABT4L870</accession>
<name>A0ABT4L870_9SPHI</name>
<organism evidence="2 3">
    <name type="scientific">Pedobacter punctiformis</name>
    <dbReference type="NCBI Taxonomy" id="3004097"/>
    <lineage>
        <taxon>Bacteria</taxon>
        <taxon>Pseudomonadati</taxon>
        <taxon>Bacteroidota</taxon>
        <taxon>Sphingobacteriia</taxon>
        <taxon>Sphingobacteriales</taxon>
        <taxon>Sphingobacteriaceae</taxon>
        <taxon>Pedobacter</taxon>
    </lineage>
</organism>